<protein>
    <recommendedName>
        <fullName evidence="6">Importin N-terminal domain-containing protein</fullName>
    </recommendedName>
</protein>
<dbReference type="SUPFAM" id="SSF48371">
    <property type="entry name" value="ARM repeat"/>
    <property type="match status" value="1"/>
</dbReference>
<sequence>MGDVAQAATLLDFNKPIDVGLLDATVNLSMQSVVGGEQQRAAAEKLLLEFQEHPQAWTRVDTILEVSQNQPTKYFALQVILESVIRFKWGALPLEQREGIKNYLSNLIIRFSTSEELFRKESTFVNKLNILLVQILKHDWPARWKSFIPDLVAASRTSETLCENSMKILKLLSEEVFDFARLDLTQAKTKELKQTLTMEFKAIHELCVFVLNNTRKPELIRATLETLSVYLTWVPLGYIFEGNLLEILLQLFPQAPFRNVALQCLMEVGSLQMATEFNPQFAKFYDYFMRQLVLVVPPTVNIPDAYEKGTDDQQKFVQNLALFFTSFFKAHIGILEAPETQAQLLAGLDYLVNISYVDNTEVFKTCLDYWNFFVPDIYTSSCTGADPTGVSFMFAPPATHGVAPATGGRKLLYRPILSKLRQLMICRMAKPEEVIVVEDENGNIVRETMKDNDVLAQYKSMRETLVYLCHLDYDDTEQQMLEKLRMQQLAGAKWTWGALNTLCWAIGSIAGSMADEQENRFLVTVIRDLLNLCEVTRGKDNKAVIASNIMYVVGQYPKFLRAHWKFLKTVVNKLFEFMHETHPGVQDMACDTFLKICNKCRRKFVVMQVQEREPFICELLNGLTETIQDLQPHQIHTFYEAVGLMIGAESDPVKRDDYLHRLMGPPNTTWSQILAQAHANPEVLKQQEVIKSIQNVLQTNVSVCTSLGQPFLVQFNVIFKDMLQVYRLYSELISQAIAAGGANAARSTFVKYMRSVKKVALKLIETFVDKCDDPQLLAASYVPAMMDPLLGDYARSVPDARDAEVLSLMAAIINKLRQLMEPEVPRVFEALFECTLTMITRNFEDYPEHRLQFFALLHAIVNSCFNTLFMMSAAQLKLVIDSIVWAFRHTERNVAETGLALLHDLLVQFAGSDYATQFHQTYYLHLLNEILAVMTDSFHKPGFKSQARILHHLFTILDANVIKAPLWDVAVKGAGAFPTNSAFVRVHVIGLLSTSFPNLTQAQVSACVSGMFEYKDFSAFKHHLRDFLVQTKQFASQDNAELFAEDVEKQVVEQREARQRVLAAIPGMIPQVSKPASQGLCTISAYFFYQS</sequence>
<name>D8U7K4_VOLCA</name>
<gene>
    <name evidence="7" type="ORF">VOLCADRAFT_82881</name>
</gene>
<dbReference type="RefSeq" id="XP_002954674.1">
    <property type="nucleotide sequence ID" value="XM_002954628.1"/>
</dbReference>
<dbReference type="InterPro" id="IPR001494">
    <property type="entry name" value="Importin-beta_N"/>
</dbReference>
<dbReference type="Pfam" id="PF03810">
    <property type="entry name" value="IBN_N"/>
    <property type="match status" value="1"/>
</dbReference>
<dbReference type="AlphaFoldDB" id="D8U7K4"/>
<accession>D8U7K4</accession>
<dbReference type="GO" id="GO:0005049">
    <property type="term" value="F:nuclear export signal receptor activity"/>
    <property type="evidence" value="ECO:0007669"/>
    <property type="project" value="InterPro"/>
</dbReference>
<dbReference type="Pfam" id="PF08389">
    <property type="entry name" value="Xpo1"/>
    <property type="match status" value="1"/>
</dbReference>
<dbReference type="OrthoDB" id="27218at2759"/>
<evidence type="ECO:0000256" key="4">
    <source>
        <dbReference type="ARBA" id="ARBA00022927"/>
    </source>
</evidence>
<dbReference type="GO" id="GO:0031267">
    <property type="term" value="F:small GTPase binding"/>
    <property type="evidence" value="ECO:0007669"/>
    <property type="project" value="InterPro"/>
</dbReference>
<dbReference type="InterPro" id="IPR011989">
    <property type="entry name" value="ARM-like"/>
</dbReference>
<dbReference type="eggNOG" id="KOG2020">
    <property type="taxonomic scope" value="Eukaryota"/>
</dbReference>
<dbReference type="InterPro" id="IPR014877">
    <property type="entry name" value="XPO1_C_dom"/>
</dbReference>
<dbReference type="Pfam" id="PF18777">
    <property type="entry name" value="CRM1_repeat"/>
    <property type="match status" value="1"/>
</dbReference>
<dbReference type="Pfam" id="PF18784">
    <property type="entry name" value="CRM1_repeat_2"/>
    <property type="match status" value="1"/>
</dbReference>
<dbReference type="GeneID" id="9625061"/>
<dbReference type="FunCoup" id="D8U7K4">
    <property type="interactions" value="2107"/>
</dbReference>
<feature type="domain" description="Importin N-terminal" evidence="6">
    <location>
        <begin position="43"/>
        <end position="110"/>
    </location>
</feature>
<dbReference type="STRING" id="3068.D8U7K4"/>
<dbReference type="GO" id="GO:0000056">
    <property type="term" value="P:ribosomal small subunit export from nucleus"/>
    <property type="evidence" value="ECO:0007669"/>
    <property type="project" value="TreeGrafter"/>
</dbReference>
<dbReference type="PROSITE" id="PS50166">
    <property type="entry name" value="IMPORTIN_B_NT"/>
    <property type="match status" value="1"/>
</dbReference>
<dbReference type="InterPro" id="IPR045065">
    <property type="entry name" value="XPO1/5"/>
</dbReference>
<dbReference type="InterPro" id="IPR041123">
    <property type="entry name" value="CRM1_repeat"/>
</dbReference>
<evidence type="ECO:0000256" key="3">
    <source>
        <dbReference type="ARBA" id="ARBA00022448"/>
    </source>
</evidence>
<dbReference type="Gene3D" id="1.25.10.10">
    <property type="entry name" value="Leucine-rich Repeat Variant"/>
    <property type="match status" value="1"/>
</dbReference>
<keyword evidence="5" id="KW-0539">Nucleus</keyword>
<keyword evidence="3" id="KW-0813">Transport</keyword>
<dbReference type="InterPro" id="IPR013598">
    <property type="entry name" value="Exportin-1/Importin-b-like"/>
</dbReference>
<dbReference type="GO" id="GO:0006611">
    <property type="term" value="P:protein export from nucleus"/>
    <property type="evidence" value="ECO:0007669"/>
    <property type="project" value="InterPro"/>
</dbReference>
<dbReference type="SMART" id="SM00913">
    <property type="entry name" value="IBN_N"/>
    <property type="match status" value="1"/>
</dbReference>
<dbReference type="GO" id="GO:0000055">
    <property type="term" value="P:ribosomal large subunit export from nucleus"/>
    <property type="evidence" value="ECO:0007669"/>
    <property type="project" value="TreeGrafter"/>
</dbReference>
<evidence type="ECO:0000313" key="7">
    <source>
        <dbReference type="EMBL" id="EFJ44315.1"/>
    </source>
</evidence>
<dbReference type="Pfam" id="PF08767">
    <property type="entry name" value="CRM1_C"/>
    <property type="match status" value="1"/>
</dbReference>
<dbReference type="KEGG" id="vcn:VOLCADRAFT_82881"/>
<dbReference type="InterPro" id="IPR040485">
    <property type="entry name" value="XPO1_repeat_3"/>
</dbReference>
<dbReference type="PANTHER" id="PTHR11223">
    <property type="entry name" value="EXPORTIN 1/5"/>
    <property type="match status" value="1"/>
</dbReference>
<dbReference type="GO" id="GO:0005737">
    <property type="term" value="C:cytoplasm"/>
    <property type="evidence" value="ECO:0007669"/>
    <property type="project" value="TreeGrafter"/>
</dbReference>
<dbReference type="EMBL" id="GL378365">
    <property type="protein sequence ID" value="EFJ44315.1"/>
    <property type="molecule type" value="Genomic_DNA"/>
</dbReference>
<evidence type="ECO:0000313" key="8">
    <source>
        <dbReference type="Proteomes" id="UP000001058"/>
    </source>
</evidence>
<dbReference type="GO" id="GO:0031965">
    <property type="term" value="C:nuclear membrane"/>
    <property type="evidence" value="ECO:0007669"/>
    <property type="project" value="UniProtKB-SubCell"/>
</dbReference>
<dbReference type="PANTHER" id="PTHR11223:SF2">
    <property type="entry name" value="EXPORTIN-1"/>
    <property type="match status" value="1"/>
</dbReference>
<proteinExistence type="inferred from homology"/>
<evidence type="ECO:0000259" key="6">
    <source>
        <dbReference type="PROSITE" id="PS50166"/>
    </source>
</evidence>
<dbReference type="InterPro" id="IPR041235">
    <property type="entry name" value="Exp1_repeat_2"/>
</dbReference>
<comment type="subcellular location">
    <subcellularLocation>
        <location evidence="1">Nucleus membrane</location>
        <topology evidence="1">Peripheral membrane protein</topology>
        <orientation evidence="1">Nucleoplasmic side</orientation>
    </subcellularLocation>
</comment>
<organism evidence="8">
    <name type="scientific">Volvox carteri f. nagariensis</name>
    <dbReference type="NCBI Taxonomy" id="3068"/>
    <lineage>
        <taxon>Eukaryota</taxon>
        <taxon>Viridiplantae</taxon>
        <taxon>Chlorophyta</taxon>
        <taxon>core chlorophytes</taxon>
        <taxon>Chlorophyceae</taxon>
        <taxon>CS clade</taxon>
        <taxon>Chlamydomonadales</taxon>
        <taxon>Volvocaceae</taxon>
        <taxon>Volvox</taxon>
    </lineage>
</organism>
<evidence type="ECO:0000256" key="5">
    <source>
        <dbReference type="ARBA" id="ARBA00023242"/>
    </source>
</evidence>
<comment type="similarity">
    <text evidence="2">Belongs to the exportin family.</text>
</comment>
<evidence type="ECO:0000256" key="1">
    <source>
        <dbReference type="ARBA" id="ARBA00004620"/>
    </source>
</evidence>
<dbReference type="FunFam" id="1.25.10.10:FF:000022">
    <property type="entry name" value="protein EXPORTIN 1A"/>
    <property type="match status" value="1"/>
</dbReference>
<dbReference type="Pfam" id="PF18787">
    <property type="entry name" value="CRM1_repeat_3"/>
    <property type="match status" value="1"/>
</dbReference>
<evidence type="ECO:0000256" key="2">
    <source>
        <dbReference type="ARBA" id="ARBA00009466"/>
    </source>
</evidence>
<keyword evidence="8" id="KW-1185">Reference proteome</keyword>
<dbReference type="SMART" id="SM01102">
    <property type="entry name" value="CRM1_C"/>
    <property type="match status" value="1"/>
</dbReference>
<dbReference type="Proteomes" id="UP000001058">
    <property type="component" value="Unassembled WGS sequence"/>
</dbReference>
<keyword evidence="4" id="KW-0653">Protein transport</keyword>
<dbReference type="InterPro" id="IPR016024">
    <property type="entry name" value="ARM-type_fold"/>
</dbReference>
<reference evidence="7 8" key="1">
    <citation type="journal article" date="2010" name="Science">
        <title>Genomic analysis of organismal complexity in the multicellular green alga Volvox carteri.</title>
        <authorList>
            <person name="Prochnik S.E."/>
            <person name="Umen J."/>
            <person name="Nedelcu A.M."/>
            <person name="Hallmann A."/>
            <person name="Miller S.M."/>
            <person name="Nishii I."/>
            <person name="Ferris P."/>
            <person name="Kuo A."/>
            <person name="Mitros T."/>
            <person name="Fritz-Laylin L.K."/>
            <person name="Hellsten U."/>
            <person name="Chapman J."/>
            <person name="Simakov O."/>
            <person name="Rensing S.A."/>
            <person name="Terry A."/>
            <person name="Pangilinan J."/>
            <person name="Kapitonov V."/>
            <person name="Jurka J."/>
            <person name="Salamov A."/>
            <person name="Shapiro H."/>
            <person name="Schmutz J."/>
            <person name="Grimwood J."/>
            <person name="Lindquist E."/>
            <person name="Lucas S."/>
            <person name="Grigoriev I.V."/>
            <person name="Schmitt R."/>
            <person name="Kirk D."/>
            <person name="Rokhsar D.S."/>
        </authorList>
    </citation>
    <scope>NUCLEOTIDE SEQUENCE [LARGE SCALE GENOMIC DNA]</scope>
    <source>
        <strain evidence="8">f. Nagariensis / Eve</strain>
    </source>
</reference>
<dbReference type="InParanoid" id="D8U7K4"/>